<protein>
    <recommendedName>
        <fullName evidence="3">Secreted protein</fullName>
    </recommendedName>
</protein>
<dbReference type="OrthoDB" id="5124141at2"/>
<evidence type="ECO:0000313" key="1">
    <source>
        <dbReference type="EMBL" id="MQS11196.1"/>
    </source>
</evidence>
<dbReference type="RefSeq" id="WP_153459884.1">
    <property type="nucleotide sequence ID" value="NZ_WBOF01000001.1"/>
</dbReference>
<dbReference type="Pfam" id="PF18143">
    <property type="entry name" value="HAD_SAK_2"/>
    <property type="match status" value="1"/>
</dbReference>
<accession>A0A6N7KIH4</accession>
<evidence type="ECO:0000313" key="2">
    <source>
        <dbReference type="Proteomes" id="UP000450000"/>
    </source>
</evidence>
<reference evidence="1 2" key="1">
    <citation type="submission" date="2019-09" db="EMBL/GenBank/DDBJ databases">
        <title>Genome Sequences of Streptomyces kaniharaensis ATCC 21070.</title>
        <authorList>
            <person name="Zhu W."/>
            <person name="De Crecy-Lagard V."/>
            <person name="Richards N.G."/>
        </authorList>
    </citation>
    <scope>NUCLEOTIDE SEQUENCE [LARGE SCALE GENOMIC DNA]</scope>
    <source>
        <strain evidence="1 2">SF-557</strain>
    </source>
</reference>
<keyword evidence="2" id="KW-1185">Reference proteome</keyword>
<dbReference type="EMBL" id="WBOF01000001">
    <property type="protein sequence ID" value="MQS11196.1"/>
    <property type="molecule type" value="Genomic_DNA"/>
</dbReference>
<dbReference type="Proteomes" id="UP000450000">
    <property type="component" value="Unassembled WGS sequence"/>
</dbReference>
<dbReference type="AlphaFoldDB" id="A0A6N7KIH4"/>
<proteinExistence type="predicted"/>
<sequence length="181" mass="20199">MHKSPFLLLDIDGVLVPFPAVDGSTATTHTRHRVRTDGVAQPFWVWLNPTHGALITDAINTGLVRPVWCTSWRFDARRIIAPLLGVPDFDHIELPKLPITISHPDGYLWKRNHVADWLSGAPAVWIDDDFTPLDHQWAADRSAFGNPTLLIQPDPRAGIQPEHIMTALEWAISLDATKEAA</sequence>
<comment type="caution">
    <text evidence="1">The sequence shown here is derived from an EMBL/GenBank/DDBJ whole genome shotgun (WGS) entry which is preliminary data.</text>
</comment>
<name>A0A6N7KIH4_9ACTN</name>
<evidence type="ECO:0008006" key="3">
    <source>
        <dbReference type="Google" id="ProtNLM"/>
    </source>
</evidence>
<organism evidence="1 2">
    <name type="scientific">Streptomyces kaniharaensis</name>
    <dbReference type="NCBI Taxonomy" id="212423"/>
    <lineage>
        <taxon>Bacteria</taxon>
        <taxon>Bacillati</taxon>
        <taxon>Actinomycetota</taxon>
        <taxon>Actinomycetes</taxon>
        <taxon>Kitasatosporales</taxon>
        <taxon>Streptomycetaceae</taxon>
        <taxon>Streptomyces</taxon>
    </lineage>
</organism>
<gene>
    <name evidence="1" type="ORF">F7Q99_02560</name>
</gene>